<dbReference type="SMART" id="SM00225">
    <property type="entry name" value="BTB"/>
    <property type="match status" value="1"/>
</dbReference>
<proteinExistence type="predicted"/>
<dbReference type="Pfam" id="PF00651">
    <property type="entry name" value="BTB"/>
    <property type="match status" value="1"/>
</dbReference>
<reference evidence="2" key="1">
    <citation type="submission" date="2022-07" db="EMBL/GenBank/DDBJ databases">
        <title>Genome Sequence of Physisporinus lineatus.</title>
        <authorList>
            <person name="Buettner E."/>
        </authorList>
    </citation>
    <scope>NUCLEOTIDE SEQUENCE</scope>
    <source>
        <strain evidence="2">VT162</strain>
    </source>
</reference>
<organism evidence="2 3">
    <name type="scientific">Meripilus lineatus</name>
    <dbReference type="NCBI Taxonomy" id="2056292"/>
    <lineage>
        <taxon>Eukaryota</taxon>
        <taxon>Fungi</taxon>
        <taxon>Dikarya</taxon>
        <taxon>Basidiomycota</taxon>
        <taxon>Agaricomycotina</taxon>
        <taxon>Agaricomycetes</taxon>
        <taxon>Polyporales</taxon>
        <taxon>Meripilaceae</taxon>
        <taxon>Meripilus</taxon>
    </lineage>
</organism>
<gene>
    <name evidence="2" type="ORF">NLI96_g5773</name>
</gene>
<evidence type="ECO:0000313" key="2">
    <source>
        <dbReference type="EMBL" id="KAJ3484239.1"/>
    </source>
</evidence>
<protein>
    <recommendedName>
        <fullName evidence="1">BTB domain-containing protein</fullName>
    </recommendedName>
</protein>
<evidence type="ECO:0000259" key="1">
    <source>
        <dbReference type="PROSITE" id="PS50097"/>
    </source>
</evidence>
<name>A0AAD5YIR4_9APHY</name>
<dbReference type="PROSITE" id="PS50097">
    <property type="entry name" value="BTB"/>
    <property type="match status" value="1"/>
</dbReference>
<dbReference type="AlphaFoldDB" id="A0AAD5YIR4"/>
<dbReference type="InterPro" id="IPR011333">
    <property type="entry name" value="SKP1/BTB/POZ_sf"/>
</dbReference>
<sequence length="358" mass="41559">MTSLIVPISLEVKNTPKIVKDDDIWISDGNLIISVASDDTLHLFKCHKSALARESPVFEGMFSLPQVSVDDSESFEGLPVVQLIDHLQDVKALLNILYRPLRLSPKRFSKRSQSAVVGPLRLATKYEMEDIRSRLIEMLQLDWPRTLQEWDIYQQMMESDLRQREIYDFPWWYPDPVEVIHLGEDLDIPEILPAAFYQLNRAFHARSLGYSCDAKPRSSIDMGLLRPQDLARLLIGRQRLADMTRDFYWELLRLSEDFNKHSCEYTLSRSRNEEAQQACASAVKAFLQDRYVLPHLMSAGRDPLVGLKQISTWYLPNWGKKGICSPCQEYMQSRVKEMRRKIWDSLVDCFEIGKEIEG</sequence>
<dbReference type="InterPro" id="IPR000210">
    <property type="entry name" value="BTB/POZ_dom"/>
</dbReference>
<accession>A0AAD5YIR4</accession>
<feature type="domain" description="BTB" evidence="1">
    <location>
        <begin position="27"/>
        <end position="98"/>
    </location>
</feature>
<keyword evidence="3" id="KW-1185">Reference proteome</keyword>
<comment type="caution">
    <text evidence="2">The sequence shown here is derived from an EMBL/GenBank/DDBJ whole genome shotgun (WGS) entry which is preliminary data.</text>
</comment>
<dbReference type="Proteomes" id="UP001212997">
    <property type="component" value="Unassembled WGS sequence"/>
</dbReference>
<dbReference type="EMBL" id="JANAWD010000196">
    <property type="protein sequence ID" value="KAJ3484239.1"/>
    <property type="molecule type" value="Genomic_DNA"/>
</dbReference>
<dbReference type="Gene3D" id="3.30.710.10">
    <property type="entry name" value="Potassium Channel Kv1.1, Chain A"/>
    <property type="match status" value="1"/>
</dbReference>
<evidence type="ECO:0000313" key="3">
    <source>
        <dbReference type="Proteomes" id="UP001212997"/>
    </source>
</evidence>